<dbReference type="RefSeq" id="WP_117493443.1">
    <property type="nucleotide sequence ID" value="NZ_BAABYU010000001.1"/>
</dbReference>
<evidence type="ECO:0000313" key="14">
    <source>
        <dbReference type="EMBL" id="RGE87735.1"/>
    </source>
</evidence>
<name>A0A3E3K2H1_9FIRM</name>
<dbReference type="GO" id="GO:0006046">
    <property type="term" value="P:N-acetylglucosamine catabolic process"/>
    <property type="evidence" value="ECO:0007669"/>
    <property type="project" value="TreeGrafter"/>
</dbReference>
<feature type="binding site" evidence="11">
    <location>
        <position position="244"/>
    </location>
    <ligand>
        <name>substrate</name>
    </ligand>
</feature>
<dbReference type="NCBIfam" id="TIGR00221">
    <property type="entry name" value="nagA"/>
    <property type="match status" value="1"/>
</dbReference>
<feature type="binding site" evidence="11">
    <location>
        <begin position="301"/>
        <end position="303"/>
    </location>
    <ligand>
        <name>substrate</name>
    </ligand>
</feature>
<feature type="binding site" evidence="11">
    <location>
        <position position="220"/>
    </location>
    <ligand>
        <name>substrate</name>
    </ligand>
</feature>
<dbReference type="GO" id="GO:0008448">
    <property type="term" value="F:N-acetylglucosamine-6-phosphate deacetylase activity"/>
    <property type="evidence" value="ECO:0007669"/>
    <property type="project" value="UniProtKB-EC"/>
</dbReference>
<reference evidence="14 15" key="1">
    <citation type="submission" date="2018-08" db="EMBL/GenBank/DDBJ databases">
        <title>A genome reference for cultivated species of the human gut microbiota.</title>
        <authorList>
            <person name="Zou Y."/>
            <person name="Xue W."/>
            <person name="Luo G."/>
        </authorList>
    </citation>
    <scope>NUCLEOTIDE SEQUENCE [LARGE SCALE GENOMIC DNA]</scope>
    <source>
        <strain evidence="14 15">AF37-2AT</strain>
    </source>
</reference>
<evidence type="ECO:0000256" key="3">
    <source>
        <dbReference type="ARBA" id="ARBA00018029"/>
    </source>
</evidence>
<keyword evidence="15" id="KW-1185">Reference proteome</keyword>
<gene>
    <name evidence="14" type="primary">nagA</name>
    <name evidence="14" type="ORF">DW016_06325</name>
</gene>
<feature type="binding site" evidence="11">
    <location>
        <begin position="212"/>
        <end position="213"/>
    </location>
    <ligand>
        <name>substrate</name>
    </ligand>
</feature>
<feature type="active site" description="Proton donor/acceptor" evidence="10">
    <location>
        <position position="267"/>
    </location>
</feature>
<dbReference type="EC" id="3.5.1.25" evidence="2"/>
<dbReference type="Gene3D" id="2.30.40.10">
    <property type="entry name" value="Urease, subunit C, domain 1"/>
    <property type="match status" value="1"/>
</dbReference>
<evidence type="ECO:0000256" key="4">
    <source>
        <dbReference type="ARBA" id="ARBA00022723"/>
    </source>
</evidence>
<comment type="pathway">
    <text evidence="8">Amino-sugar metabolism; N-acetylneuraminate degradation; D-fructose 6-phosphate from N-acetylneuraminate: step 4/5.</text>
</comment>
<evidence type="ECO:0000256" key="9">
    <source>
        <dbReference type="PIRNR" id="PIRNR038994"/>
    </source>
</evidence>
<comment type="similarity">
    <text evidence="1 9">Belongs to the metallo-dependent hydrolases superfamily. NagA family.</text>
</comment>
<dbReference type="OrthoDB" id="9776488at2"/>
<evidence type="ECO:0000256" key="12">
    <source>
        <dbReference type="PIRSR" id="PIRSR038994-3"/>
    </source>
</evidence>
<dbReference type="GO" id="GO:0046872">
    <property type="term" value="F:metal ion binding"/>
    <property type="evidence" value="ECO:0007669"/>
    <property type="project" value="UniProtKB-KW"/>
</dbReference>
<feature type="domain" description="Amidohydrolase-related" evidence="13">
    <location>
        <begin position="45"/>
        <end position="371"/>
    </location>
</feature>
<dbReference type="PIRSF" id="PIRSF038994">
    <property type="entry name" value="NagA"/>
    <property type="match status" value="1"/>
</dbReference>
<dbReference type="InterPro" id="IPR011059">
    <property type="entry name" value="Metal-dep_hydrolase_composite"/>
</dbReference>
<dbReference type="InterPro" id="IPR032466">
    <property type="entry name" value="Metal_Hydrolase"/>
</dbReference>
<dbReference type="FunFam" id="3.20.20.140:FF:000004">
    <property type="entry name" value="N-acetylglucosamine-6-phosphate deacetylase"/>
    <property type="match status" value="1"/>
</dbReference>
<accession>A0A3E3K2H1</accession>
<dbReference type="AlphaFoldDB" id="A0A3E3K2H1"/>
<feature type="binding site" evidence="12">
    <location>
        <position position="188"/>
    </location>
    <ligand>
        <name>Zn(2+)</name>
        <dbReference type="ChEBI" id="CHEBI:29105"/>
    </ligand>
</feature>
<keyword evidence="6 9" id="KW-0119">Carbohydrate metabolism</keyword>
<feature type="binding site" evidence="12">
    <location>
        <position position="209"/>
    </location>
    <ligand>
        <name>Zn(2+)</name>
        <dbReference type="ChEBI" id="CHEBI:29105"/>
    </ligand>
</feature>
<evidence type="ECO:0000256" key="2">
    <source>
        <dbReference type="ARBA" id="ARBA00011899"/>
    </source>
</evidence>
<dbReference type="SUPFAM" id="SSF51556">
    <property type="entry name" value="Metallo-dependent hydrolases"/>
    <property type="match status" value="1"/>
</dbReference>
<dbReference type="EMBL" id="QVLX01000003">
    <property type="protein sequence ID" value="RGE87735.1"/>
    <property type="molecule type" value="Genomic_DNA"/>
</dbReference>
<keyword evidence="4 12" id="KW-0479">Metal-binding</keyword>
<evidence type="ECO:0000256" key="5">
    <source>
        <dbReference type="ARBA" id="ARBA00022801"/>
    </source>
</evidence>
<evidence type="ECO:0000256" key="11">
    <source>
        <dbReference type="PIRSR" id="PIRSR038994-2"/>
    </source>
</evidence>
<dbReference type="SUPFAM" id="SSF51338">
    <property type="entry name" value="Composite domain of metallo-dependent hydrolases"/>
    <property type="match status" value="1"/>
</dbReference>
<dbReference type="Gene3D" id="3.20.20.140">
    <property type="entry name" value="Metal-dependent hydrolases"/>
    <property type="match status" value="1"/>
</dbReference>
<evidence type="ECO:0000256" key="1">
    <source>
        <dbReference type="ARBA" id="ARBA00010716"/>
    </source>
</evidence>
<keyword evidence="5 9" id="KW-0378">Hydrolase</keyword>
<dbReference type="Pfam" id="PF01979">
    <property type="entry name" value="Amidohydro_1"/>
    <property type="match status" value="1"/>
</dbReference>
<evidence type="ECO:0000256" key="7">
    <source>
        <dbReference type="ARBA" id="ARBA00047647"/>
    </source>
</evidence>
<evidence type="ECO:0000256" key="6">
    <source>
        <dbReference type="ARBA" id="ARBA00023277"/>
    </source>
</evidence>
<evidence type="ECO:0000256" key="8">
    <source>
        <dbReference type="ARBA" id="ARBA00060590"/>
    </source>
</evidence>
<evidence type="ECO:0000313" key="15">
    <source>
        <dbReference type="Proteomes" id="UP000261080"/>
    </source>
</evidence>
<comment type="caution">
    <text evidence="14">The sequence shown here is derived from an EMBL/GenBank/DDBJ whole genome shotgun (WGS) entry which is preliminary data.</text>
</comment>
<proteinExistence type="inferred from homology"/>
<sequence>MIIKNVKVYGEDFQFHPGDVVIENGVFCETASNTGEVIDGEGAYAIPGLIDIHFHGCMGADVCDNDPEAIRTIAEYEASVGVTTICPATMTLPVDDLKKILSTVASYTNESGAHLVGLNMEGPFISVSKKGAQDERNIIPCDAALFREFQEAARGLIRFIGVAPETGLDRTLDFIREVKGEVSVSLAHTNASYTDAKAAFDAGACHAVHLFNAMPAFTHREPGVVGAVFDSKHVFAELICDGVHIHPAMVRAAFAMMGAERICLISDSMRAAGMPDGSYTLGGLAVNVSGKHATLAEGGALAGSVTNLADCMRTAVKEMNIPLEEAIRCATLNPARALHLEHRYGSIAPGKTGNLVLLNPDLSLKQVIVNG</sequence>
<protein>
    <recommendedName>
        <fullName evidence="3">N-acetylglucosamine-6-phosphate deacetylase</fullName>
        <ecNumber evidence="2">3.5.1.25</ecNumber>
    </recommendedName>
</protein>
<feature type="binding site" evidence="11">
    <location>
        <position position="132"/>
    </location>
    <ligand>
        <name>substrate</name>
    </ligand>
</feature>
<comment type="cofactor">
    <cofactor evidence="12">
        <name>a divalent metal cation</name>
        <dbReference type="ChEBI" id="CHEBI:60240"/>
    </cofactor>
    <text evidence="12">Binds 1 divalent metal cation per subunit.</text>
</comment>
<feature type="binding site" evidence="12">
    <location>
        <position position="121"/>
    </location>
    <ligand>
        <name>Zn(2+)</name>
        <dbReference type="ChEBI" id="CHEBI:29105"/>
    </ligand>
</feature>
<dbReference type="InterPro" id="IPR003764">
    <property type="entry name" value="GlcNAc_6-P_deAcase"/>
</dbReference>
<evidence type="ECO:0000259" key="13">
    <source>
        <dbReference type="Pfam" id="PF01979"/>
    </source>
</evidence>
<organism evidence="14 15">
    <name type="scientific">Sellimonas intestinalis</name>
    <dbReference type="NCBI Taxonomy" id="1653434"/>
    <lineage>
        <taxon>Bacteria</taxon>
        <taxon>Bacillati</taxon>
        <taxon>Bacillota</taxon>
        <taxon>Clostridia</taxon>
        <taxon>Lachnospirales</taxon>
        <taxon>Lachnospiraceae</taxon>
        <taxon>Sellimonas</taxon>
    </lineage>
</organism>
<evidence type="ECO:0000256" key="10">
    <source>
        <dbReference type="PIRSR" id="PIRSR038994-1"/>
    </source>
</evidence>
<dbReference type="CDD" id="cd00854">
    <property type="entry name" value="NagA"/>
    <property type="match status" value="1"/>
</dbReference>
<dbReference type="Proteomes" id="UP000261080">
    <property type="component" value="Unassembled WGS sequence"/>
</dbReference>
<comment type="catalytic activity">
    <reaction evidence="7">
        <text>N-acetyl-D-glucosamine 6-phosphate + H2O = D-glucosamine 6-phosphate + acetate</text>
        <dbReference type="Rhea" id="RHEA:22936"/>
        <dbReference type="ChEBI" id="CHEBI:15377"/>
        <dbReference type="ChEBI" id="CHEBI:30089"/>
        <dbReference type="ChEBI" id="CHEBI:57513"/>
        <dbReference type="ChEBI" id="CHEBI:58725"/>
        <dbReference type="EC" id="3.5.1.25"/>
    </reaction>
</comment>
<dbReference type="PANTHER" id="PTHR11113">
    <property type="entry name" value="N-ACETYLGLUCOSAMINE-6-PHOSPHATE DEACETYLASE"/>
    <property type="match status" value="1"/>
</dbReference>
<dbReference type="InterPro" id="IPR006680">
    <property type="entry name" value="Amidohydro-rel"/>
</dbReference>
<dbReference type="PANTHER" id="PTHR11113:SF14">
    <property type="entry name" value="N-ACETYLGLUCOSAMINE-6-PHOSPHATE DEACETYLASE"/>
    <property type="match status" value="1"/>
</dbReference>